<proteinExistence type="predicted"/>
<reference evidence="1 2" key="1">
    <citation type="submission" date="2019-04" db="EMBL/GenBank/DDBJ databases">
        <title>Streptomyces oryziradicis sp. nov., a novel actinomycete isolated from rhizosphere soil of rice (Oryza sativa L.).</title>
        <authorList>
            <person name="Li C."/>
        </authorList>
    </citation>
    <scope>NUCLEOTIDE SEQUENCE [LARGE SCALE GENOMIC DNA]</scope>
    <source>
        <strain evidence="1 2">NEAU-C40</strain>
    </source>
</reference>
<gene>
    <name evidence="1" type="ORF">FCI23_13055</name>
</gene>
<evidence type="ECO:0000313" key="1">
    <source>
        <dbReference type="EMBL" id="TKA11263.1"/>
    </source>
</evidence>
<protein>
    <submittedName>
        <fullName evidence="1">Uncharacterized protein</fullName>
    </submittedName>
</protein>
<comment type="caution">
    <text evidence="1">The sequence shown here is derived from an EMBL/GenBank/DDBJ whole genome shotgun (WGS) entry which is preliminary data.</text>
</comment>
<dbReference type="EMBL" id="SUMC01000009">
    <property type="protein sequence ID" value="TKA11263.1"/>
    <property type="molecule type" value="Genomic_DNA"/>
</dbReference>
<sequence>MTSPKLRPSWTYTPLGRRRPALEQWIFVPSDSGTDPTKGAYLQRGSERVLLAHCSRLVADFFQTIRQIEDEFTRRSDCDRTPDCA</sequence>
<name>A0A4U0SPZ9_9ACTN</name>
<dbReference type="Proteomes" id="UP000305778">
    <property type="component" value="Unassembled WGS sequence"/>
</dbReference>
<accession>A0A4U0SPZ9</accession>
<dbReference type="OrthoDB" id="3873497at2"/>
<dbReference type="AlphaFoldDB" id="A0A4U0SPZ9"/>
<keyword evidence="2" id="KW-1185">Reference proteome</keyword>
<evidence type="ECO:0000313" key="2">
    <source>
        <dbReference type="Proteomes" id="UP000305778"/>
    </source>
</evidence>
<organism evidence="1 2">
    <name type="scientific">Actinacidiphila oryziradicis</name>
    <dbReference type="NCBI Taxonomy" id="2571141"/>
    <lineage>
        <taxon>Bacteria</taxon>
        <taxon>Bacillati</taxon>
        <taxon>Actinomycetota</taxon>
        <taxon>Actinomycetes</taxon>
        <taxon>Kitasatosporales</taxon>
        <taxon>Streptomycetaceae</taxon>
        <taxon>Actinacidiphila</taxon>
    </lineage>
</organism>